<evidence type="ECO:0000313" key="2">
    <source>
        <dbReference type="Proteomes" id="UP001369815"/>
    </source>
</evidence>
<evidence type="ECO:0000313" key="1">
    <source>
        <dbReference type="EMBL" id="KAK6952789.1"/>
    </source>
</evidence>
<name>A0AAX6MJI8_9PEZI</name>
<reference evidence="1 2" key="1">
    <citation type="journal article" date="2024" name="Front Chem Biol">
        <title>Unveiling the potential of Daldinia eschscholtzii MFLUCC 19-0629 through bioactivity and bioinformatics studies for enhanced sustainable agriculture production.</title>
        <authorList>
            <person name="Brooks S."/>
            <person name="Weaver J.A."/>
            <person name="Klomchit A."/>
            <person name="Alharthi S.A."/>
            <person name="Onlamun T."/>
            <person name="Nurani R."/>
            <person name="Vong T.K."/>
            <person name="Alberti F."/>
            <person name="Greco C."/>
        </authorList>
    </citation>
    <scope>NUCLEOTIDE SEQUENCE [LARGE SCALE GENOMIC DNA]</scope>
    <source>
        <strain evidence="1">MFLUCC 19-0629</strain>
    </source>
</reference>
<accession>A0AAX6MJI8</accession>
<dbReference type="EMBL" id="JBANMG010000005">
    <property type="protein sequence ID" value="KAK6952789.1"/>
    <property type="molecule type" value="Genomic_DNA"/>
</dbReference>
<protein>
    <submittedName>
        <fullName evidence="1">Uncharacterized protein</fullName>
    </submittedName>
</protein>
<organism evidence="1 2">
    <name type="scientific">Daldinia eschscholtzii</name>
    <dbReference type="NCBI Taxonomy" id="292717"/>
    <lineage>
        <taxon>Eukaryota</taxon>
        <taxon>Fungi</taxon>
        <taxon>Dikarya</taxon>
        <taxon>Ascomycota</taxon>
        <taxon>Pezizomycotina</taxon>
        <taxon>Sordariomycetes</taxon>
        <taxon>Xylariomycetidae</taxon>
        <taxon>Xylariales</taxon>
        <taxon>Hypoxylaceae</taxon>
        <taxon>Daldinia</taxon>
    </lineage>
</organism>
<comment type="caution">
    <text evidence="1">The sequence shown here is derived from an EMBL/GenBank/DDBJ whole genome shotgun (WGS) entry which is preliminary data.</text>
</comment>
<keyword evidence="2" id="KW-1185">Reference proteome</keyword>
<sequence>MVTDTSLSFEDRRVLGIQTMNYITLEPDRDTRFWRFWRMGRFLLKEYSGAALENCGKLQLDQWTDDEFEAWMTAAPDPDVPGGSFVLCQVAIYRETPAMTNGDDPSDRYSDITQGLLSAFEAFVRRRGGPVRGAMLFLDPDGQYLGRYFDGKRWISVHFFEFQTPQGVGHL</sequence>
<gene>
    <name evidence="1" type="ORF">Daesc_005083</name>
</gene>
<proteinExistence type="predicted"/>
<dbReference type="Proteomes" id="UP001369815">
    <property type="component" value="Unassembled WGS sequence"/>
</dbReference>
<dbReference type="AlphaFoldDB" id="A0AAX6MJI8"/>